<dbReference type="PANTHER" id="PTHR43085:SF1">
    <property type="entry name" value="PSEUDOURIDINE KINASE-RELATED"/>
    <property type="match status" value="1"/>
</dbReference>
<comment type="caution">
    <text evidence="7">The sequence shown here is derived from an EMBL/GenBank/DDBJ whole genome shotgun (WGS) entry which is preliminary data.</text>
</comment>
<evidence type="ECO:0000256" key="4">
    <source>
        <dbReference type="ARBA" id="ARBA00022777"/>
    </source>
</evidence>
<dbReference type="PRINTS" id="PR00990">
    <property type="entry name" value="RIBOKINASE"/>
</dbReference>
<proteinExistence type="inferred from homology"/>
<dbReference type="AlphaFoldDB" id="A0A371P5N6"/>
<dbReference type="PROSITE" id="PS00583">
    <property type="entry name" value="PFKB_KINASES_1"/>
    <property type="match status" value="1"/>
</dbReference>
<gene>
    <name evidence="7" type="ORF">DX130_22455</name>
</gene>
<evidence type="ECO:0000256" key="3">
    <source>
        <dbReference type="ARBA" id="ARBA00022741"/>
    </source>
</evidence>
<dbReference type="InterPro" id="IPR029056">
    <property type="entry name" value="Ribokinase-like"/>
</dbReference>
<dbReference type="GO" id="GO:0005524">
    <property type="term" value="F:ATP binding"/>
    <property type="evidence" value="ECO:0007669"/>
    <property type="project" value="UniProtKB-KW"/>
</dbReference>
<dbReference type="EMBL" id="QUBQ01000006">
    <property type="protein sequence ID" value="REK71209.1"/>
    <property type="molecule type" value="Genomic_DNA"/>
</dbReference>
<keyword evidence="5" id="KW-0067">ATP-binding</keyword>
<evidence type="ECO:0000256" key="1">
    <source>
        <dbReference type="ARBA" id="ARBA00010688"/>
    </source>
</evidence>
<evidence type="ECO:0000313" key="7">
    <source>
        <dbReference type="EMBL" id="REK71209.1"/>
    </source>
</evidence>
<sequence length="336" mass="36700">MKWIGLEDMTLKHDVICIGELLIDFVSSQSEASLIDSPGFIKAPGGAPANVAVGLSRLGRRSSFIGKVGRDPFGQFLTQTLHENQVDISEVIYDEDARTTLSFVAIRLDGIRDCMFYRNPGADILLRADEISDEYLGNSKVLHFGSVSLSHEPSRSATLHAVKRAKELGLLVSYDPNLRLMLWDDEEEAKREIQAAFSYADIVKISEEEMAFITGYQSEVAAANYILSKGAQLVVISRGERGCFYSDGAVTGEIEGHRIAVKETTGAGDAFVAGLLSQLLIQHDRDGQFHLKVDSNLVRAIQFANAAGALATTKIGAIPSMPTTEEVYELLQSKEL</sequence>
<dbReference type="GO" id="GO:0008865">
    <property type="term" value="F:fructokinase activity"/>
    <property type="evidence" value="ECO:0007669"/>
    <property type="project" value="UniProtKB-ARBA"/>
</dbReference>
<evidence type="ECO:0000256" key="2">
    <source>
        <dbReference type="ARBA" id="ARBA00022679"/>
    </source>
</evidence>
<dbReference type="InterPro" id="IPR002173">
    <property type="entry name" value="Carboh/pur_kinase_PfkB_CS"/>
</dbReference>
<reference evidence="7 8" key="1">
    <citation type="submission" date="2018-08" db="EMBL/GenBank/DDBJ databases">
        <title>Paenibacillus sp. M4BSY-1, whole genome shotgun sequence.</title>
        <authorList>
            <person name="Tuo L."/>
        </authorList>
    </citation>
    <scope>NUCLEOTIDE SEQUENCE [LARGE SCALE GENOMIC DNA]</scope>
    <source>
        <strain evidence="7 8">M4BSY-1</strain>
    </source>
</reference>
<dbReference type="PANTHER" id="PTHR43085">
    <property type="entry name" value="HEXOKINASE FAMILY MEMBER"/>
    <property type="match status" value="1"/>
</dbReference>
<evidence type="ECO:0000313" key="8">
    <source>
        <dbReference type="Proteomes" id="UP000261905"/>
    </source>
</evidence>
<dbReference type="SUPFAM" id="SSF53613">
    <property type="entry name" value="Ribokinase-like"/>
    <property type="match status" value="1"/>
</dbReference>
<dbReference type="Gene3D" id="3.40.1190.20">
    <property type="match status" value="1"/>
</dbReference>
<evidence type="ECO:0000259" key="6">
    <source>
        <dbReference type="Pfam" id="PF00294"/>
    </source>
</evidence>
<dbReference type="Pfam" id="PF00294">
    <property type="entry name" value="PfkB"/>
    <property type="match status" value="1"/>
</dbReference>
<dbReference type="InterPro" id="IPR011611">
    <property type="entry name" value="PfkB_dom"/>
</dbReference>
<organism evidence="7 8">
    <name type="scientific">Paenibacillus paeoniae</name>
    <dbReference type="NCBI Taxonomy" id="2292705"/>
    <lineage>
        <taxon>Bacteria</taxon>
        <taxon>Bacillati</taxon>
        <taxon>Bacillota</taxon>
        <taxon>Bacilli</taxon>
        <taxon>Bacillales</taxon>
        <taxon>Paenibacillaceae</taxon>
        <taxon>Paenibacillus</taxon>
    </lineage>
</organism>
<dbReference type="CDD" id="cd01167">
    <property type="entry name" value="bac_FRK"/>
    <property type="match status" value="1"/>
</dbReference>
<comment type="similarity">
    <text evidence="1">Belongs to the carbohydrate kinase PfkB family.</text>
</comment>
<accession>A0A371P5N6</accession>
<feature type="domain" description="Carbohydrate kinase PfkB" evidence="6">
    <location>
        <begin position="13"/>
        <end position="323"/>
    </location>
</feature>
<name>A0A371P5N6_9BACL</name>
<keyword evidence="8" id="KW-1185">Reference proteome</keyword>
<dbReference type="Proteomes" id="UP000261905">
    <property type="component" value="Unassembled WGS sequence"/>
</dbReference>
<protein>
    <recommendedName>
        <fullName evidence="6">Carbohydrate kinase PfkB domain-containing protein</fullName>
    </recommendedName>
</protein>
<keyword evidence="2" id="KW-0808">Transferase</keyword>
<keyword evidence="3" id="KW-0547">Nucleotide-binding</keyword>
<dbReference type="InterPro" id="IPR050306">
    <property type="entry name" value="PfkB_Carbo_kinase"/>
</dbReference>
<evidence type="ECO:0000256" key="5">
    <source>
        <dbReference type="ARBA" id="ARBA00022840"/>
    </source>
</evidence>
<dbReference type="OrthoDB" id="9813569at2"/>
<dbReference type="InterPro" id="IPR002139">
    <property type="entry name" value="Ribo/fructo_kinase"/>
</dbReference>
<keyword evidence="4" id="KW-0418">Kinase</keyword>
<dbReference type="GO" id="GO:0006000">
    <property type="term" value="P:fructose metabolic process"/>
    <property type="evidence" value="ECO:0007669"/>
    <property type="project" value="UniProtKB-ARBA"/>
</dbReference>